<name>A0A425XY96_9BACT</name>
<dbReference type="PANTHER" id="PTHR33371">
    <property type="entry name" value="INTERMEMBRANE PHOSPHOLIPID TRANSPORT SYSTEM BINDING PROTEIN MLAD-RELATED"/>
    <property type="match status" value="1"/>
</dbReference>
<dbReference type="InterPro" id="IPR003399">
    <property type="entry name" value="Mce/MlaD"/>
</dbReference>
<evidence type="ECO:0000259" key="2">
    <source>
        <dbReference type="PROSITE" id="PS50192"/>
    </source>
</evidence>
<dbReference type="PANTHER" id="PTHR33371:SF4">
    <property type="entry name" value="INTERMEMBRANE PHOSPHOLIPID TRANSPORT SYSTEM BINDING PROTEIN MLAD"/>
    <property type="match status" value="1"/>
</dbReference>
<sequence>MKISKEATIGLLVVAAITIFIWGINFLKGNSIFSTDQLFYAKYQRVDGLKKSSPVTLRGFKVGQIQSIKFSESNINDLIVSFSVGDGFKLPKNTTARIISSDIMGTKEIQIIPGNSKTVLLAGDTIKGSIEGDLKEQVSMQMLPLKNKAEKLMSSVDSVLTVIQYIFNADARDNISQSLTSIKNTINKLEHTSGSLDTLVTGQRSHMEKILANVESITGNLESNGKNISNILSNFSSISDSLKQAEITSTVNNANAALAQINEIFQQINSGEGSMGAFLKNDSLYHHMESASKHLDELLVDLKAHPKRYVQLSVFGRKDKEKKKK</sequence>
<accession>A0A425XY96</accession>
<proteinExistence type="predicted"/>
<keyword evidence="4" id="KW-1185">Reference proteome</keyword>
<evidence type="ECO:0000256" key="1">
    <source>
        <dbReference type="SAM" id="Phobius"/>
    </source>
</evidence>
<comment type="caution">
    <text evidence="3">The sequence shown here is derived from an EMBL/GenBank/DDBJ whole genome shotgun (WGS) entry which is preliminary data.</text>
</comment>
<protein>
    <submittedName>
        <fullName evidence="3">MCE family protein</fullName>
    </submittedName>
</protein>
<feature type="transmembrane region" description="Helical" evidence="1">
    <location>
        <begin position="7"/>
        <end position="27"/>
    </location>
</feature>
<dbReference type="PROSITE" id="PS50192">
    <property type="entry name" value="T_SNARE"/>
    <property type="match status" value="1"/>
</dbReference>
<keyword evidence="1" id="KW-0472">Membrane</keyword>
<dbReference type="OrthoDB" id="9769132at2"/>
<dbReference type="InterPro" id="IPR052336">
    <property type="entry name" value="MlaD_Phospholipid_Transporter"/>
</dbReference>
<evidence type="ECO:0000313" key="4">
    <source>
        <dbReference type="Proteomes" id="UP000285794"/>
    </source>
</evidence>
<dbReference type="EMBL" id="QQWG01000017">
    <property type="protein sequence ID" value="RRG19742.1"/>
    <property type="molecule type" value="Genomic_DNA"/>
</dbReference>
<dbReference type="RefSeq" id="WP_125031591.1">
    <property type="nucleotide sequence ID" value="NZ_JAPXVP010000016.1"/>
</dbReference>
<dbReference type="AlphaFoldDB" id="A0A425XY96"/>
<dbReference type="Gene3D" id="1.10.287.950">
    <property type="entry name" value="Methyl-accepting chemotaxis protein"/>
    <property type="match status" value="1"/>
</dbReference>
<dbReference type="InterPro" id="IPR000727">
    <property type="entry name" value="T_SNARE_dom"/>
</dbReference>
<feature type="domain" description="T-SNARE coiled-coil homology" evidence="2">
    <location>
        <begin position="169"/>
        <end position="231"/>
    </location>
</feature>
<dbReference type="Pfam" id="PF02470">
    <property type="entry name" value="MlaD"/>
    <property type="match status" value="1"/>
</dbReference>
<evidence type="ECO:0000313" key="3">
    <source>
        <dbReference type="EMBL" id="RRG19742.1"/>
    </source>
</evidence>
<organism evidence="3 4">
    <name type="scientific">Ancylomarina euxinus</name>
    <dbReference type="NCBI Taxonomy" id="2283627"/>
    <lineage>
        <taxon>Bacteria</taxon>
        <taxon>Pseudomonadati</taxon>
        <taxon>Bacteroidota</taxon>
        <taxon>Bacteroidia</taxon>
        <taxon>Marinilabiliales</taxon>
        <taxon>Marinifilaceae</taxon>
        <taxon>Ancylomarina</taxon>
    </lineage>
</organism>
<reference evidence="3 4" key="1">
    <citation type="submission" date="2018-07" db="EMBL/GenBank/DDBJ databases">
        <title>Draft genome sequence of Ancylomarina sp. M1P.</title>
        <authorList>
            <person name="Yadav S."/>
            <person name="Villanueva L."/>
            <person name="Damste J.S.S."/>
        </authorList>
    </citation>
    <scope>NUCLEOTIDE SEQUENCE [LARGE SCALE GENOMIC DNA]</scope>
    <source>
        <strain evidence="3 4">M1P</strain>
    </source>
</reference>
<gene>
    <name evidence="3" type="ORF">DWB61_14430</name>
</gene>
<keyword evidence="1" id="KW-0812">Transmembrane</keyword>
<dbReference type="Proteomes" id="UP000285794">
    <property type="component" value="Unassembled WGS sequence"/>
</dbReference>
<keyword evidence="1" id="KW-1133">Transmembrane helix</keyword>